<feature type="domain" description="GIY-YIG" evidence="2">
    <location>
        <begin position="3"/>
        <end position="79"/>
    </location>
</feature>
<proteinExistence type="inferred from homology"/>
<sequence length="96" mass="11095">MRQGGYTYIMTNRAHGVLYIGVTADLHQRIALHRSGKGSTFCRRYGLDRLVLVEPHESIDQAIAREKQLKNWQRAWKIELIEAANPEWTDLAEFIA</sequence>
<evidence type="ECO:0000259" key="2">
    <source>
        <dbReference type="PROSITE" id="PS50164"/>
    </source>
</evidence>
<dbReference type="PANTHER" id="PTHR34477">
    <property type="entry name" value="UPF0213 PROTEIN YHBQ"/>
    <property type="match status" value="1"/>
</dbReference>
<dbReference type="PANTHER" id="PTHR34477:SF5">
    <property type="entry name" value="BSL5627 PROTEIN"/>
    <property type="match status" value="1"/>
</dbReference>
<keyword evidence="4" id="KW-1185">Reference proteome</keyword>
<accession>A0ABV7IUQ0</accession>
<dbReference type="EMBL" id="JBHRTQ010000011">
    <property type="protein sequence ID" value="MFC3175289.1"/>
    <property type="molecule type" value="Genomic_DNA"/>
</dbReference>
<organism evidence="3 4">
    <name type="scientific">Novosphingobium bradum</name>
    <dbReference type="NCBI Taxonomy" id="1737444"/>
    <lineage>
        <taxon>Bacteria</taxon>
        <taxon>Pseudomonadati</taxon>
        <taxon>Pseudomonadota</taxon>
        <taxon>Alphaproteobacteria</taxon>
        <taxon>Sphingomonadales</taxon>
        <taxon>Sphingomonadaceae</taxon>
        <taxon>Novosphingobium</taxon>
    </lineage>
</organism>
<evidence type="ECO:0000256" key="1">
    <source>
        <dbReference type="ARBA" id="ARBA00007435"/>
    </source>
</evidence>
<reference evidence="4" key="1">
    <citation type="journal article" date="2019" name="Int. J. Syst. Evol. Microbiol.">
        <title>The Global Catalogue of Microorganisms (GCM) 10K type strain sequencing project: providing services to taxonomists for standard genome sequencing and annotation.</title>
        <authorList>
            <consortium name="The Broad Institute Genomics Platform"/>
            <consortium name="The Broad Institute Genome Sequencing Center for Infectious Disease"/>
            <person name="Wu L."/>
            <person name="Ma J."/>
        </authorList>
    </citation>
    <scope>NUCLEOTIDE SEQUENCE [LARGE SCALE GENOMIC DNA]</scope>
    <source>
        <strain evidence="4">KCTC 42984</strain>
    </source>
</reference>
<dbReference type="RefSeq" id="WP_379510663.1">
    <property type="nucleotide sequence ID" value="NZ_JBHRTQ010000011.1"/>
</dbReference>
<dbReference type="Proteomes" id="UP001595604">
    <property type="component" value="Unassembled WGS sequence"/>
</dbReference>
<comment type="caution">
    <text evidence="3">The sequence shown here is derived from an EMBL/GenBank/DDBJ whole genome shotgun (WGS) entry which is preliminary data.</text>
</comment>
<dbReference type="Gene3D" id="3.40.1440.10">
    <property type="entry name" value="GIY-YIG endonuclease"/>
    <property type="match status" value="1"/>
</dbReference>
<gene>
    <name evidence="3" type="ORF">ACFOD9_13590</name>
</gene>
<dbReference type="InterPro" id="IPR035901">
    <property type="entry name" value="GIY-YIG_endonuc_sf"/>
</dbReference>
<dbReference type="InterPro" id="IPR050190">
    <property type="entry name" value="UPF0213_domain"/>
</dbReference>
<dbReference type="SMART" id="SM00465">
    <property type="entry name" value="GIYc"/>
    <property type="match status" value="1"/>
</dbReference>
<dbReference type="InterPro" id="IPR000305">
    <property type="entry name" value="GIY-YIG_endonuc"/>
</dbReference>
<evidence type="ECO:0000313" key="4">
    <source>
        <dbReference type="Proteomes" id="UP001595604"/>
    </source>
</evidence>
<evidence type="ECO:0000313" key="3">
    <source>
        <dbReference type="EMBL" id="MFC3175289.1"/>
    </source>
</evidence>
<dbReference type="SUPFAM" id="SSF82771">
    <property type="entry name" value="GIY-YIG endonuclease"/>
    <property type="match status" value="1"/>
</dbReference>
<protein>
    <submittedName>
        <fullName evidence="3">GIY-YIG nuclease family protein</fullName>
    </submittedName>
</protein>
<comment type="similarity">
    <text evidence="1">Belongs to the UPF0213 family.</text>
</comment>
<name>A0ABV7IUQ0_9SPHN</name>
<dbReference type="Pfam" id="PF01541">
    <property type="entry name" value="GIY-YIG"/>
    <property type="match status" value="1"/>
</dbReference>
<dbReference type="PROSITE" id="PS50164">
    <property type="entry name" value="GIY_YIG"/>
    <property type="match status" value="1"/>
</dbReference>
<dbReference type="CDD" id="cd10448">
    <property type="entry name" value="GIY-YIG_unchar_3"/>
    <property type="match status" value="1"/>
</dbReference>